<dbReference type="STRING" id="425504.SAMN05216206_3383"/>
<dbReference type="AlphaFoldDB" id="A0A1I3N6I1"/>
<feature type="domain" description="Double zinc ribbon" evidence="3">
    <location>
        <begin position="21"/>
        <end position="67"/>
    </location>
</feature>
<dbReference type="InterPro" id="IPR051910">
    <property type="entry name" value="ComF/GntX_DNA_util-trans"/>
</dbReference>
<organism evidence="4 5">
    <name type="scientific">Pseudomonas guineae</name>
    <dbReference type="NCBI Taxonomy" id="425504"/>
    <lineage>
        <taxon>Bacteria</taxon>
        <taxon>Pseudomonadati</taxon>
        <taxon>Pseudomonadota</taxon>
        <taxon>Gammaproteobacteria</taxon>
        <taxon>Pseudomonadales</taxon>
        <taxon>Pseudomonadaceae</taxon>
        <taxon>Pseudomonas</taxon>
    </lineage>
</organism>
<evidence type="ECO:0000259" key="2">
    <source>
        <dbReference type="Pfam" id="PF00156"/>
    </source>
</evidence>
<dbReference type="InterPro" id="IPR044005">
    <property type="entry name" value="DZR_2"/>
</dbReference>
<sequence>MRCQPDSRHQVYNWLKNKQICLLCDETADGSLAICTSCETELPWLGDHCQICALPLPSIGLVCGACLKQPPSFSKVEVPWRYAFPIDSLITRFKHQAKWPLGRLLGELLSHHLQHAFDEGLSKPDILLPVPLADKRQRQRGFNQAGLLTQWLSALLQLPQQPQQPHWLQRIMDTPAQQQLDAATRKRNLRQAFALSAESQFSGLHVALVDDVLTTGATAESLARLLKKAGAARVDVYCLARTPKPGD</sequence>
<evidence type="ECO:0000313" key="4">
    <source>
        <dbReference type="EMBL" id="SFJ04802.1"/>
    </source>
</evidence>
<gene>
    <name evidence="4" type="ORF">SAMN05216206_3383</name>
</gene>
<keyword evidence="5" id="KW-1185">Reference proteome</keyword>
<comment type="similarity">
    <text evidence="1">Belongs to the ComF/GntX family.</text>
</comment>
<dbReference type="RefSeq" id="WP_090244050.1">
    <property type="nucleotide sequence ID" value="NZ_FOQL01000005.1"/>
</dbReference>
<dbReference type="CDD" id="cd06223">
    <property type="entry name" value="PRTases_typeI"/>
    <property type="match status" value="1"/>
</dbReference>
<dbReference type="Gene3D" id="3.40.50.2020">
    <property type="match status" value="1"/>
</dbReference>
<dbReference type="InterPro" id="IPR029057">
    <property type="entry name" value="PRTase-like"/>
</dbReference>
<dbReference type="PANTHER" id="PTHR47505">
    <property type="entry name" value="DNA UTILIZATION PROTEIN YHGH"/>
    <property type="match status" value="1"/>
</dbReference>
<accession>A0A1I3N6I1</accession>
<proteinExistence type="inferred from homology"/>
<evidence type="ECO:0000256" key="1">
    <source>
        <dbReference type="ARBA" id="ARBA00008007"/>
    </source>
</evidence>
<dbReference type="Pfam" id="PF00156">
    <property type="entry name" value="Pribosyltran"/>
    <property type="match status" value="1"/>
</dbReference>
<dbReference type="InterPro" id="IPR000836">
    <property type="entry name" value="PRTase_dom"/>
</dbReference>
<dbReference type="OrthoDB" id="9793412at2"/>
<evidence type="ECO:0000313" key="5">
    <source>
        <dbReference type="Proteomes" id="UP000243606"/>
    </source>
</evidence>
<name>A0A1I3N6I1_9PSED</name>
<dbReference type="PANTHER" id="PTHR47505:SF1">
    <property type="entry name" value="DNA UTILIZATION PROTEIN YHGH"/>
    <property type="match status" value="1"/>
</dbReference>
<dbReference type="Pfam" id="PF18912">
    <property type="entry name" value="DZR_2"/>
    <property type="match status" value="1"/>
</dbReference>
<feature type="domain" description="Phosphoribosyltransferase" evidence="2">
    <location>
        <begin position="183"/>
        <end position="243"/>
    </location>
</feature>
<dbReference type="Proteomes" id="UP000243606">
    <property type="component" value="Unassembled WGS sequence"/>
</dbReference>
<dbReference type="EMBL" id="FOQL01000005">
    <property type="protein sequence ID" value="SFJ04802.1"/>
    <property type="molecule type" value="Genomic_DNA"/>
</dbReference>
<reference evidence="5" key="1">
    <citation type="submission" date="2016-10" db="EMBL/GenBank/DDBJ databases">
        <authorList>
            <person name="Varghese N."/>
            <person name="Submissions S."/>
        </authorList>
    </citation>
    <scope>NUCLEOTIDE SEQUENCE [LARGE SCALE GENOMIC DNA]</scope>
    <source>
        <strain evidence="5">LMG 24016</strain>
    </source>
</reference>
<dbReference type="SUPFAM" id="SSF53271">
    <property type="entry name" value="PRTase-like"/>
    <property type="match status" value="1"/>
</dbReference>
<evidence type="ECO:0000259" key="3">
    <source>
        <dbReference type="Pfam" id="PF18912"/>
    </source>
</evidence>
<protein>
    <submittedName>
        <fullName evidence="4">ComF family protein</fullName>
    </submittedName>
</protein>